<dbReference type="Gramene" id="QL10p058605:mrna">
    <property type="protein sequence ID" value="QL10p058605:mrna"/>
    <property type="gene ID" value="QL10p058605"/>
</dbReference>
<dbReference type="GO" id="GO:0006637">
    <property type="term" value="P:acyl-CoA metabolic process"/>
    <property type="evidence" value="ECO:0007669"/>
    <property type="project" value="TreeGrafter"/>
</dbReference>
<protein>
    <recommendedName>
        <fullName evidence="5">HotDog ACOT-type domain-containing protein</fullName>
    </recommendedName>
</protein>
<dbReference type="PROSITE" id="PS51770">
    <property type="entry name" value="HOTDOG_ACOT"/>
    <property type="match status" value="1"/>
</dbReference>
<dbReference type="InParanoid" id="A0A7N2MU30"/>
<reference evidence="6 7" key="1">
    <citation type="journal article" date="2016" name="G3 (Bethesda)">
        <title>First Draft Assembly and Annotation of the Genome of a California Endemic Oak Quercus lobata Nee (Fagaceae).</title>
        <authorList>
            <person name="Sork V.L."/>
            <person name="Fitz-Gibbon S.T."/>
            <person name="Puiu D."/>
            <person name="Crepeau M."/>
            <person name="Gugger P.F."/>
            <person name="Sherman R."/>
            <person name="Stevens K."/>
            <person name="Langley C.H."/>
            <person name="Pellegrini M."/>
            <person name="Salzberg S.L."/>
        </authorList>
    </citation>
    <scope>NUCLEOTIDE SEQUENCE [LARGE SCALE GENOMIC DNA]</scope>
    <source>
        <strain evidence="6 7">cv. SW786</strain>
    </source>
</reference>
<dbReference type="Pfam" id="PF03061">
    <property type="entry name" value="4HBT"/>
    <property type="match status" value="1"/>
</dbReference>
<evidence type="ECO:0000313" key="6">
    <source>
        <dbReference type="EnsemblPlants" id="QL10p058605:mrna"/>
    </source>
</evidence>
<proteinExistence type="inferred from homology"/>
<dbReference type="EnsemblPlants" id="QL10p058605:mrna">
    <property type="protein sequence ID" value="QL10p058605:mrna"/>
    <property type="gene ID" value="QL10p058605"/>
</dbReference>
<dbReference type="GO" id="GO:0047617">
    <property type="term" value="F:fatty acyl-CoA hydrolase activity"/>
    <property type="evidence" value="ECO:0007669"/>
    <property type="project" value="TreeGrafter"/>
</dbReference>
<evidence type="ECO:0000313" key="7">
    <source>
        <dbReference type="Proteomes" id="UP000594261"/>
    </source>
</evidence>
<organism evidence="6 7">
    <name type="scientific">Quercus lobata</name>
    <name type="common">Valley oak</name>
    <dbReference type="NCBI Taxonomy" id="97700"/>
    <lineage>
        <taxon>Eukaryota</taxon>
        <taxon>Viridiplantae</taxon>
        <taxon>Streptophyta</taxon>
        <taxon>Embryophyta</taxon>
        <taxon>Tracheophyta</taxon>
        <taxon>Spermatophyta</taxon>
        <taxon>Magnoliopsida</taxon>
        <taxon>eudicotyledons</taxon>
        <taxon>Gunneridae</taxon>
        <taxon>Pentapetalae</taxon>
        <taxon>rosids</taxon>
        <taxon>fabids</taxon>
        <taxon>Fagales</taxon>
        <taxon>Fagaceae</taxon>
        <taxon>Quercus</taxon>
    </lineage>
</organism>
<reference evidence="6" key="2">
    <citation type="submission" date="2021-01" db="UniProtKB">
        <authorList>
            <consortium name="EnsemblPlants"/>
        </authorList>
    </citation>
    <scope>IDENTIFICATION</scope>
</reference>
<evidence type="ECO:0000256" key="2">
    <source>
        <dbReference type="ARBA" id="ARBA00022737"/>
    </source>
</evidence>
<evidence type="ECO:0000256" key="3">
    <source>
        <dbReference type="ARBA" id="ARBA00022801"/>
    </source>
</evidence>
<evidence type="ECO:0000256" key="1">
    <source>
        <dbReference type="ARBA" id="ARBA00010458"/>
    </source>
</evidence>
<dbReference type="InterPro" id="IPR033120">
    <property type="entry name" value="HOTDOG_ACOT"/>
</dbReference>
<comment type="similarity">
    <text evidence="1">Belongs to the acyl coenzyme A hydrolase family.</text>
</comment>
<feature type="domain" description="HotDog ACOT-type" evidence="5">
    <location>
        <begin position="247"/>
        <end position="350"/>
    </location>
</feature>
<keyword evidence="7" id="KW-1185">Reference proteome</keyword>
<dbReference type="InterPro" id="IPR029069">
    <property type="entry name" value="HotDog_dom_sf"/>
</dbReference>
<dbReference type="CDD" id="cd03442">
    <property type="entry name" value="BFIT_BACH"/>
    <property type="match status" value="1"/>
</dbReference>
<sequence length="350" mass="38885">MRLLRKSLSHHLFKPISIPFCTSKSSPPLPYFTALTNPSPKQNIVPTNTHIPNSPKQSNPTFKKTTLHAQNQIFKNEPSHPNLSNSSKQSKAINTHITNSAKKSNPTSKTTFLDQNNIFKNEPSYPNLFNSSKQSKPIIKTKIYHLNSYKFIQTRPFSSGNNSNPADSAIPVVSTIGSPFDASQPIDAGSSIRKPISLWPGMYHSPVTNALWEARSSIFENVVDTSTDGASQEELVKKTPGQSRTSIVYKFSSDYILREQYRNPWNEIRMGKLLEDLDALAGTIAFKHCCNDDGTTRPLLLVTASVDKMVLKKPIQVDTDLKIVGAVTWVGRSSMEIQLEVTQSKKDPAS</sequence>
<dbReference type="Proteomes" id="UP000594261">
    <property type="component" value="Chromosome 10"/>
</dbReference>
<keyword evidence="4" id="KW-0809">Transit peptide</keyword>
<keyword evidence="2" id="KW-0677">Repeat</keyword>
<dbReference type="Gene3D" id="3.10.129.10">
    <property type="entry name" value="Hotdog Thioesterase"/>
    <property type="match status" value="1"/>
</dbReference>
<dbReference type="AlphaFoldDB" id="A0A7N2MU30"/>
<dbReference type="PANTHER" id="PTHR12655:SF3">
    <property type="entry name" value="ACYL-COENZYME A THIOESTERASE 9, MITOCHONDRIAL-LIKE ISOFORM X1"/>
    <property type="match status" value="1"/>
</dbReference>
<dbReference type="EMBL" id="LRBV02000010">
    <property type="status" value="NOT_ANNOTATED_CDS"/>
    <property type="molecule type" value="Genomic_DNA"/>
</dbReference>
<accession>A0A7N2MU30</accession>
<name>A0A7N2MU30_QUELO</name>
<dbReference type="PANTHER" id="PTHR12655">
    <property type="entry name" value="ACYL-COA THIOESTERASE"/>
    <property type="match status" value="1"/>
</dbReference>
<evidence type="ECO:0000259" key="5">
    <source>
        <dbReference type="PROSITE" id="PS51770"/>
    </source>
</evidence>
<dbReference type="SUPFAM" id="SSF54637">
    <property type="entry name" value="Thioesterase/thiol ester dehydrase-isomerase"/>
    <property type="match status" value="1"/>
</dbReference>
<keyword evidence="3" id="KW-0378">Hydrolase</keyword>
<dbReference type="InterPro" id="IPR006683">
    <property type="entry name" value="Thioestr_dom"/>
</dbReference>
<evidence type="ECO:0000256" key="4">
    <source>
        <dbReference type="ARBA" id="ARBA00022946"/>
    </source>
</evidence>